<evidence type="ECO:0008006" key="3">
    <source>
        <dbReference type="Google" id="ProtNLM"/>
    </source>
</evidence>
<dbReference type="Gene3D" id="3.40.50.880">
    <property type="match status" value="1"/>
</dbReference>
<proteinExistence type="predicted"/>
<dbReference type="EMBL" id="JBHLVF010000033">
    <property type="protein sequence ID" value="MFC0393415.1"/>
    <property type="molecule type" value="Genomic_DNA"/>
</dbReference>
<evidence type="ECO:0000313" key="2">
    <source>
        <dbReference type="Proteomes" id="UP001589818"/>
    </source>
</evidence>
<evidence type="ECO:0000313" key="1">
    <source>
        <dbReference type="EMBL" id="MFC0393415.1"/>
    </source>
</evidence>
<keyword evidence="2" id="KW-1185">Reference proteome</keyword>
<sequence length="1064" mass="123274">MFSKLTIQDYPEPPHIKPGDSLHCDFVLDDLDFIAKNDFKIMLKGEYAMHPSWMTEGGYPYLYRMVDDCLSPNDTHHSQFCLHLEGKGEPYRKRAYYKFVKPEHAGNQFTFSIYAKADHLEKNNTADLEIVFEKRLIKEGVDKASISLDPDEVIIIPIEEGTYPWQKIERDFVLEDNVASILVYIQVKGCLGDLYLEDPCFNGNFYSEPNYNYLPSFTMSNPYHEEMNWFGENLSKKEWANLKIKINNEICFDGEFFQRCLRFSEKEFKIDKDLLKIGKNTISITNQADYFMPHPYSVKSLYLLYQEAKNLTIVGCNDCIPLHTQIPIMVYLKNQSTVTVSADENLIFEKEHSCKKGFNVINFMATAHQTNFKIKLTCGLEEETVSFTRTLEKKDDNVLTGTSDAVYLNQNIEDFDEFFCWYINNRLGNFITLRPVYRWTGTRELNKDFWAYLVKLFTEYRYHYCHIIDGRELPGMNANPTKEMLKGPYFIGNQGHERDGAFYYWNIGRGAKFAFFDELFERFVDKIEDGKYVTPPVYAQNRVFSNYNPLKSTDMEEAANQLVENIRYALNGVKRHSGPSTLFKYFYEGGLESAGSELMYGPHEIIIAAQRGAAIAYNKKDLLAHLAVQWSTLPHDTKERFRRYQLSLFVCYTHNINHINTEEGLWHIESELAFFDRFSQACLGHLQVQKNFAHFVNTHTRPTKMVVPFGFLHGNNDAWVCFTRPNAWGQLDDKWKYNHMEESWDLLKIFFPDSILGAIYRYPCENKPQGFYSRTPYGTVDILPIEAQPETFQNYKVLAFLGFNTATDQQFHKLLEFCNNGGTAILTWAHLFTTTDREEALNGTSGLIEKGLMEKVLGIKDYAYPENVENPEKIMDLTLQDTVTVVKLHQGKPLIIQNTVGKGKVIFINSLHYPANPAIREEYQSVLEQTAEEACKDEYEKGYIVGDDTVNFTVFDREDGLRVIYLLNIDWWSDKEIAKATLKWNNKTFEINVEREKINIITLSESVGILSRDFDTEVVSIQESMGEAAIRLQGYGTASIEVLTKDKQEITIQIDGFYEMKLKT</sequence>
<protein>
    <recommendedName>
        <fullName evidence="3">Glycoside hydrolase family 42 N-terminal domain-containing protein</fullName>
    </recommendedName>
</protein>
<dbReference type="RefSeq" id="WP_204821523.1">
    <property type="nucleotide sequence ID" value="NZ_JANHOF010000014.1"/>
</dbReference>
<name>A0ABV6JEV5_9BACL</name>
<organism evidence="1 2">
    <name type="scientific">Paenibacillus mendelii</name>
    <dbReference type="NCBI Taxonomy" id="206163"/>
    <lineage>
        <taxon>Bacteria</taxon>
        <taxon>Bacillati</taxon>
        <taxon>Bacillota</taxon>
        <taxon>Bacilli</taxon>
        <taxon>Bacillales</taxon>
        <taxon>Paenibacillaceae</taxon>
        <taxon>Paenibacillus</taxon>
    </lineage>
</organism>
<dbReference type="Proteomes" id="UP001589818">
    <property type="component" value="Unassembled WGS sequence"/>
</dbReference>
<dbReference type="InterPro" id="IPR029062">
    <property type="entry name" value="Class_I_gatase-like"/>
</dbReference>
<reference evidence="1 2" key="1">
    <citation type="submission" date="2024-09" db="EMBL/GenBank/DDBJ databases">
        <authorList>
            <person name="Sun Q."/>
            <person name="Mori K."/>
        </authorList>
    </citation>
    <scope>NUCLEOTIDE SEQUENCE [LARGE SCALE GENOMIC DNA]</scope>
    <source>
        <strain evidence="1 2">CCM 4839</strain>
    </source>
</reference>
<gene>
    <name evidence="1" type="ORF">ACFFJ8_18805</name>
</gene>
<comment type="caution">
    <text evidence="1">The sequence shown here is derived from an EMBL/GenBank/DDBJ whole genome shotgun (WGS) entry which is preliminary data.</text>
</comment>
<dbReference type="SUPFAM" id="SSF52317">
    <property type="entry name" value="Class I glutamine amidotransferase-like"/>
    <property type="match status" value="1"/>
</dbReference>
<accession>A0ABV6JEV5</accession>